<sequence>MNTDSISLDGYIDINDVIQFHRDNNPKVLLRHSDPKFIFDVKTRCEFYDIYKYLKNDFNVLDVGCSKGLFGFHLHTYCKKYLGIDFNEKNIEIANSFKKRDNIDNCEFICTDFVSFCKNNQEKVDFILFLAVEKWIRQASNISHTEVINLIYELVSNDGYILFETHPLNNTEYISSWMNMIIIIQNKFEIIYRKESKENREILLLKKI</sequence>
<dbReference type="InterPro" id="IPR025714">
    <property type="entry name" value="Methyltranfer_dom"/>
</dbReference>
<dbReference type="AlphaFoldDB" id="A0A6C0KHV4"/>
<evidence type="ECO:0000259" key="1">
    <source>
        <dbReference type="Pfam" id="PF13847"/>
    </source>
</evidence>
<evidence type="ECO:0000313" key="2">
    <source>
        <dbReference type="EMBL" id="QHU17565.1"/>
    </source>
</evidence>
<dbReference type="Gene3D" id="3.40.50.150">
    <property type="entry name" value="Vaccinia Virus protein VP39"/>
    <property type="match status" value="1"/>
</dbReference>
<name>A0A6C0KHV4_9ZZZZ</name>
<dbReference type="SUPFAM" id="SSF53335">
    <property type="entry name" value="S-adenosyl-L-methionine-dependent methyltransferases"/>
    <property type="match status" value="1"/>
</dbReference>
<reference evidence="2" key="1">
    <citation type="journal article" date="2020" name="Nature">
        <title>Giant virus diversity and host interactions through global metagenomics.</title>
        <authorList>
            <person name="Schulz F."/>
            <person name="Roux S."/>
            <person name="Paez-Espino D."/>
            <person name="Jungbluth S."/>
            <person name="Walsh D.A."/>
            <person name="Denef V.J."/>
            <person name="McMahon K.D."/>
            <person name="Konstantinidis K.T."/>
            <person name="Eloe-Fadrosh E.A."/>
            <person name="Kyrpides N.C."/>
            <person name="Woyke T."/>
        </authorList>
    </citation>
    <scope>NUCLEOTIDE SEQUENCE</scope>
    <source>
        <strain evidence="2">GVMAG-S-3300012919-55</strain>
    </source>
</reference>
<protein>
    <recommendedName>
        <fullName evidence="1">Methyltransferase domain-containing protein</fullName>
    </recommendedName>
</protein>
<dbReference type="PANTHER" id="PTHR43861:SF6">
    <property type="entry name" value="METHYLTRANSFERASE TYPE 11"/>
    <property type="match status" value="1"/>
</dbReference>
<dbReference type="InterPro" id="IPR029063">
    <property type="entry name" value="SAM-dependent_MTases_sf"/>
</dbReference>
<dbReference type="Pfam" id="PF13847">
    <property type="entry name" value="Methyltransf_31"/>
    <property type="match status" value="1"/>
</dbReference>
<dbReference type="EMBL" id="MN740916">
    <property type="protein sequence ID" value="QHU17565.1"/>
    <property type="molecule type" value="Genomic_DNA"/>
</dbReference>
<dbReference type="PANTHER" id="PTHR43861">
    <property type="entry name" value="TRANS-ACONITATE 2-METHYLTRANSFERASE-RELATED"/>
    <property type="match status" value="1"/>
</dbReference>
<proteinExistence type="predicted"/>
<feature type="domain" description="Methyltransferase" evidence="1">
    <location>
        <begin position="55"/>
        <end position="167"/>
    </location>
</feature>
<organism evidence="2">
    <name type="scientific">viral metagenome</name>
    <dbReference type="NCBI Taxonomy" id="1070528"/>
    <lineage>
        <taxon>unclassified sequences</taxon>
        <taxon>metagenomes</taxon>
        <taxon>organismal metagenomes</taxon>
    </lineage>
</organism>
<accession>A0A6C0KHV4</accession>
<dbReference type="CDD" id="cd02440">
    <property type="entry name" value="AdoMet_MTases"/>
    <property type="match status" value="1"/>
</dbReference>